<dbReference type="Pfam" id="PF03061">
    <property type="entry name" value="4HBT"/>
    <property type="match status" value="1"/>
</dbReference>
<organism evidence="3 4">
    <name type="scientific">Sporothrix bragantina</name>
    <dbReference type="NCBI Taxonomy" id="671064"/>
    <lineage>
        <taxon>Eukaryota</taxon>
        <taxon>Fungi</taxon>
        <taxon>Dikarya</taxon>
        <taxon>Ascomycota</taxon>
        <taxon>Pezizomycotina</taxon>
        <taxon>Sordariomycetes</taxon>
        <taxon>Sordariomycetidae</taxon>
        <taxon>Ophiostomatales</taxon>
        <taxon>Ophiostomataceae</taxon>
        <taxon>Sporothrix</taxon>
    </lineage>
</organism>
<dbReference type="Proteomes" id="UP001642406">
    <property type="component" value="Unassembled WGS sequence"/>
</dbReference>
<name>A0ABP0BSL8_9PEZI</name>
<sequence length="335" mass="37578">MATRQAAFMPLRSLMARRFPLCLFQQQQPTQQLHIALRSMSMLTRPRVLAPSSFSRYTLSLATSKIASYRSYSTHPSYPQPVYQEPNYQPPPKRSRIWRIAIFLFRAWIYIGIGTVVGKYATVFMMLPRNEETDLKLVTREDREAAQRITDYIMDHPLVHELECDTHYNATHPHYKVPAVFRIGNLTADTLVGPGLMAVPPYIWQDDKGEDLVMILHVGKGLCGHPDIVHGGFVATLLDETLARCCFKALPHEIAMTATLDIDYRAPTPADSYLVLRAHTDKVEGRKAIVTGRLEVLPDPGSSEPGKLLAEAKALFVSPRSAKALGSLKRLVGVQ</sequence>
<comment type="caution">
    <text evidence="3">The sequence shown here is derived from an EMBL/GenBank/DDBJ whole genome shotgun (WGS) entry which is preliminary data.</text>
</comment>
<keyword evidence="4" id="KW-1185">Reference proteome</keyword>
<evidence type="ECO:0000313" key="3">
    <source>
        <dbReference type="EMBL" id="CAK7222682.1"/>
    </source>
</evidence>
<feature type="domain" description="Thioesterase" evidence="2">
    <location>
        <begin position="228"/>
        <end position="294"/>
    </location>
</feature>
<evidence type="ECO:0000313" key="4">
    <source>
        <dbReference type="Proteomes" id="UP001642406"/>
    </source>
</evidence>
<dbReference type="EMBL" id="CAWUHC010000040">
    <property type="protein sequence ID" value="CAK7222682.1"/>
    <property type="molecule type" value="Genomic_DNA"/>
</dbReference>
<dbReference type="Gene3D" id="3.10.129.10">
    <property type="entry name" value="Hotdog Thioesterase"/>
    <property type="match status" value="1"/>
</dbReference>
<dbReference type="SUPFAM" id="SSF54637">
    <property type="entry name" value="Thioesterase/thiol ester dehydrase-isomerase"/>
    <property type="match status" value="1"/>
</dbReference>
<dbReference type="PANTHER" id="PTHR47260">
    <property type="entry name" value="UPF0644 PROTEIN PB2B4.06"/>
    <property type="match status" value="1"/>
</dbReference>
<evidence type="ECO:0000256" key="1">
    <source>
        <dbReference type="SAM" id="Phobius"/>
    </source>
</evidence>
<dbReference type="PANTHER" id="PTHR47260:SF6">
    <property type="entry name" value="THIOESTERASE DOMAIN-CONTAINING PROTEIN"/>
    <property type="match status" value="1"/>
</dbReference>
<protein>
    <recommendedName>
        <fullName evidence="2">Thioesterase domain-containing protein</fullName>
    </recommendedName>
</protein>
<dbReference type="InterPro" id="IPR029069">
    <property type="entry name" value="HotDog_dom_sf"/>
</dbReference>
<dbReference type="InterPro" id="IPR052061">
    <property type="entry name" value="PTE-AB_protein"/>
</dbReference>
<evidence type="ECO:0000259" key="2">
    <source>
        <dbReference type="Pfam" id="PF03061"/>
    </source>
</evidence>
<dbReference type="InterPro" id="IPR006683">
    <property type="entry name" value="Thioestr_dom"/>
</dbReference>
<feature type="transmembrane region" description="Helical" evidence="1">
    <location>
        <begin position="103"/>
        <end position="127"/>
    </location>
</feature>
<dbReference type="CDD" id="cd03443">
    <property type="entry name" value="PaaI_thioesterase"/>
    <property type="match status" value="1"/>
</dbReference>
<keyword evidence="1" id="KW-1133">Transmembrane helix</keyword>
<accession>A0ABP0BSL8</accession>
<keyword evidence="1" id="KW-0472">Membrane</keyword>
<proteinExistence type="predicted"/>
<gene>
    <name evidence="3" type="ORF">SBRCBS47491_004942</name>
</gene>
<reference evidence="3 4" key="1">
    <citation type="submission" date="2024-01" db="EMBL/GenBank/DDBJ databases">
        <authorList>
            <person name="Allen C."/>
            <person name="Tagirdzhanova G."/>
        </authorList>
    </citation>
    <scope>NUCLEOTIDE SEQUENCE [LARGE SCALE GENOMIC DNA]</scope>
</reference>
<keyword evidence="1" id="KW-0812">Transmembrane</keyword>